<name>A0A9X2HHJ0_9SPHN</name>
<organism evidence="4 5">
    <name type="scientific">Sphingomonas tagetis</name>
    <dbReference type="NCBI Taxonomy" id="2949092"/>
    <lineage>
        <taxon>Bacteria</taxon>
        <taxon>Pseudomonadati</taxon>
        <taxon>Pseudomonadota</taxon>
        <taxon>Alphaproteobacteria</taxon>
        <taxon>Sphingomonadales</taxon>
        <taxon>Sphingomonadaceae</taxon>
        <taxon>Sphingomonas</taxon>
    </lineage>
</organism>
<gene>
    <name evidence="4" type="ORF">M9978_12900</name>
</gene>
<reference evidence="4" key="1">
    <citation type="submission" date="2022-05" db="EMBL/GenBank/DDBJ databases">
        <title>Sphingomonas sp. strain MG17 Genome sequencing and assembly.</title>
        <authorList>
            <person name="Kim I."/>
        </authorList>
    </citation>
    <scope>NUCLEOTIDE SEQUENCE</scope>
    <source>
        <strain evidence="4">MG17</strain>
    </source>
</reference>
<comment type="function">
    <text evidence="1">Required for disulfide bond formation in some periplasmic proteins. Acts by transferring its disulfide bond to other proteins and is reduced in the process.</text>
</comment>
<dbReference type="AlphaFoldDB" id="A0A9X2HHJ0"/>
<keyword evidence="1" id="KW-0574">Periplasm</keyword>
<feature type="domain" description="Disulphide bond isomerase DsbC/G N-terminal" evidence="2">
    <location>
        <begin position="34"/>
        <end position="98"/>
    </location>
</feature>
<dbReference type="Proteomes" id="UP001139451">
    <property type="component" value="Unassembled WGS sequence"/>
</dbReference>
<comment type="caution">
    <text evidence="4">The sequence shown here is derived from an EMBL/GenBank/DDBJ whole genome shotgun (WGS) entry which is preliminary data.</text>
</comment>
<dbReference type="RefSeq" id="WP_254293827.1">
    <property type="nucleotide sequence ID" value="NZ_JAMLDX010000009.1"/>
</dbReference>
<keyword evidence="1" id="KW-0732">Signal</keyword>
<comment type="similarity">
    <text evidence="1">Belongs to the thioredoxin family. DsbC subfamily.</text>
</comment>
<evidence type="ECO:0000259" key="3">
    <source>
        <dbReference type="Pfam" id="PF13098"/>
    </source>
</evidence>
<dbReference type="PANTHER" id="PTHR35272:SF3">
    <property type="entry name" value="THIOL:DISULFIDE INTERCHANGE PROTEIN DSBC"/>
    <property type="match status" value="1"/>
</dbReference>
<dbReference type="InterPro" id="IPR036249">
    <property type="entry name" value="Thioredoxin-like_sf"/>
</dbReference>
<sequence>MLKAGKIAIAGALLATVPALAQQTPSNADEPLAAAAREAQQALRQTFTNLQFEDFGPAPVKGPIYQAIAGGRIIYFAPESGHLLFAAMYDRNGVNVTALAQDASARKRLGAIDTSQALAIGPAGARQVIEFTDPDCPYCQALDRYWGAKAAEGKEVRRLVFFVSGIHPQAAAKGEHILCSPDPAAAFKAIYAGATPKALLKCPEGARKVAAQAEIVRKLGISGTPTLFLDGKMISGFQQAEIEAFLDTRPRKPEPPG</sequence>
<evidence type="ECO:0000256" key="1">
    <source>
        <dbReference type="RuleBase" id="RU364038"/>
    </source>
</evidence>
<dbReference type="SUPFAM" id="SSF52833">
    <property type="entry name" value="Thioredoxin-like"/>
    <property type="match status" value="1"/>
</dbReference>
<evidence type="ECO:0000313" key="4">
    <source>
        <dbReference type="EMBL" id="MCP3731326.1"/>
    </source>
</evidence>
<dbReference type="InterPro" id="IPR018950">
    <property type="entry name" value="DiS-bond_isomerase_DsbC/G_N"/>
</dbReference>
<feature type="signal peptide" evidence="1">
    <location>
        <begin position="1"/>
        <end position="21"/>
    </location>
</feature>
<evidence type="ECO:0000313" key="5">
    <source>
        <dbReference type="Proteomes" id="UP001139451"/>
    </source>
</evidence>
<dbReference type="PANTHER" id="PTHR35272">
    <property type="entry name" value="THIOL:DISULFIDE INTERCHANGE PROTEIN DSBC-RELATED"/>
    <property type="match status" value="1"/>
</dbReference>
<evidence type="ECO:0000259" key="2">
    <source>
        <dbReference type="Pfam" id="PF10411"/>
    </source>
</evidence>
<keyword evidence="5" id="KW-1185">Reference proteome</keyword>
<dbReference type="Pfam" id="PF13098">
    <property type="entry name" value="Thioredoxin_2"/>
    <property type="match status" value="1"/>
</dbReference>
<protein>
    <recommendedName>
        <fullName evidence="1">Thiol:disulfide interchange protein</fullName>
    </recommendedName>
</protein>
<feature type="domain" description="Thioredoxin-like fold" evidence="3">
    <location>
        <begin position="123"/>
        <end position="241"/>
    </location>
</feature>
<accession>A0A9X2HHJ0</accession>
<comment type="subcellular location">
    <subcellularLocation>
        <location evidence="1">Periplasm</location>
    </subcellularLocation>
</comment>
<dbReference type="GO" id="GO:0042597">
    <property type="term" value="C:periplasmic space"/>
    <property type="evidence" value="ECO:0007669"/>
    <property type="project" value="UniProtKB-SubCell"/>
</dbReference>
<dbReference type="InterPro" id="IPR033954">
    <property type="entry name" value="DiS-bond_Isoase_DsbC/G"/>
</dbReference>
<dbReference type="InterPro" id="IPR012336">
    <property type="entry name" value="Thioredoxin-like_fold"/>
</dbReference>
<dbReference type="InterPro" id="IPR051470">
    <property type="entry name" value="Thiol:disulfide_interchange"/>
</dbReference>
<proteinExistence type="inferred from homology"/>
<dbReference type="CDD" id="cd03020">
    <property type="entry name" value="DsbA_DsbC_DsbG"/>
    <property type="match status" value="1"/>
</dbReference>
<dbReference type="EMBL" id="JAMLDX010000009">
    <property type="protein sequence ID" value="MCP3731326.1"/>
    <property type="molecule type" value="Genomic_DNA"/>
</dbReference>
<keyword evidence="1" id="KW-0676">Redox-active center</keyword>
<feature type="chain" id="PRO_5041021291" description="Thiol:disulfide interchange protein" evidence="1">
    <location>
        <begin position="22"/>
        <end position="257"/>
    </location>
</feature>
<dbReference type="Pfam" id="PF10411">
    <property type="entry name" value="DsbC_N"/>
    <property type="match status" value="1"/>
</dbReference>
<dbReference type="Gene3D" id="3.40.30.10">
    <property type="entry name" value="Glutaredoxin"/>
    <property type="match status" value="1"/>
</dbReference>